<evidence type="ECO:0000256" key="1">
    <source>
        <dbReference type="ARBA" id="ARBA00022705"/>
    </source>
</evidence>
<dbReference type="AlphaFoldDB" id="A0AA95JZQ8"/>
<sequence>MSEMLLTNQYKCHTPFSLRRCYVYNPHPTYIPPKETSNKPAIIKALTKAARAARPSRHEAWYTTISVKKNGDIKNFIKRLNEHRARAIDALIVAMSDRLNIISGKVEASVEQLANWCGLSTESECGNKSITRCSKAIITLEELGVIICEHKHAFGVSIAAKALYF</sequence>
<dbReference type="RefSeq" id="WP_280628405.1">
    <property type="nucleotide sequence ID" value="NZ_CP123494.1"/>
</dbReference>
<protein>
    <submittedName>
        <fullName evidence="2">Plasmid replication initiator RepA</fullName>
    </submittedName>
</protein>
<name>A0AA95JZQ8_9GAMM</name>
<dbReference type="GO" id="GO:0006276">
    <property type="term" value="P:plasmid maintenance"/>
    <property type="evidence" value="ECO:0007669"/>
    <property type="project" value="InterPro"/>
</dbReference>
<organism evidence="2 3">
    <name type="scientific">Arsenophonus nasoniae</name>
    <name type="common">son-killer infecting Nasonia vitripennis</name>
    <dbReference type="NCBI Taxonomy" id="638"/>
    <lineage>
        <taxon>Bacteria</taxon>
        <taxon>Pseudomonadati</taxon>
        <taxon>Pseudomonadota</taxon>
        <taxon>Gammaproteobacteria</taxon>
        <taxon>Enterobacterales</taxon>
        <taxon>Morganellaceae</taxon>
        <taxon>Arsenophonus</taxon>
    </lineage>
</organism>
<gene>
    <name evidence="2" type="primary">repA</name>
    <name evidence="2" type="ORF">QE207_01400</name>
</gene>
<evidence type="ECO:0000313" key="3">
    <source>
        <dbReference type="Proteomes" id="UP001177597"/>
    </source>
</evidence>
<dbReference type="Proteomes" id="UP001177597">
    <property type="component" value="Plasmid paIh4"/>
</dbReference>
<geneLocation type="plasmid" evidence="2 3">
    <name>paIh4</name>
</geneLocation>
<keyword evidence="1" id="KW-0235">DNA replication</keyword>
<reference evidence="2" key="1">
    <citation type="submission" date="2023-04" db="EMBL/GenBank/DDBJ databases">
        <title>Genome dynamics across the evolutionary transition to endosymbiosis.</title>
        <authorList>
            <person name="Siozios S."/>
            <person name="Nadal-Jimenez P."/>
            <person name="Azagi T."/>
            <person name="Sprong H."/>
            <person name="Frost C.L."/>
            <person name="Parratt S.R."/>
            <person name="Taylor G."/>
            <person name="Brettell L."/>
            <person name="Lew K.C."/>
            <person name="Croft L."/>
            <person name="King K.C."/>
            <person name="Brockhurst M.A."/>
            <person name="Hypsa V."/>
            <person name="Novakova E."/>
            <person name="Darby A.C."/>
            <person name="Hurst G.D.D."/>
        </authorList>
    </citation>
    <scope>NUCLEOTIDE SEQUENCE</scope>
    <source>
        <strain evidence="2">AIh</strain>
        <plasmid evidence="2">paIh4</plasmid>
    </source>
</reference>
<dbReference type="EMBL" id="CP123494">
    <property type="protein sequence ID" value="WGL93976.1"/>
    <property type="molecule type" value="Genomic_DNA"/>
</dbReference>
<dbReference type="InterPro" id="IPR003446">
    <property type="entry name" value="Plasmid_replication_init_RepA"/>
</dbReference>
<dbReference type="Pfam" id="PF02387">
    <property type="entry name" value="IncFII_repA"/>
    <property type="match status" value="1"/>
</dbReference>
<dbReference type="GO" id="GO:0006260">
    <property type="term" value="P:DNA replication"/>
    <property type="evidence" value="ECO:0007669"/>
    <property type="project" value="UniProtKB-KW"/>
</dbReference>
<accession>A0AA95JZQ8</accession>
<proteinExistence type="predicted"/>
<evidence type="ECO:0000313" key="2">
    <source>
        <dbReference type="EMBL" id="WGL93976.1"/>
    </source>
</evidence>
<keyword evidence="2" id="KW-0614">Plasmid</keyword>
<dbReference type="NCBIfam" id="NF040977">
    <property type="entry name" value="RepA_IncFII_LM"/>
    <property type="match status" value="1"/>
</dbReference>